<dbReference type="PANTHER" id="PTHR12537">
    <property type="entry name" value="RNA BINDING PROTEIN PUMILIO-RELATED"/>
    <property type="match status" value="1"/>
</dbReference>
<feature type="region of interest" description="Disordered" evidence="3">
    <location>
        <begin position="1"/>
        <end position="78"/>
    </location>
</feature>
<reference evidence="5 6" key="1">
    <citation type="submission" date="2020-04" db="EMBL/GenBank/DDBJ databases">
        <title>Perkinsus chesapeaki whole genome sequence.</title>
        <authorList>
            <person name="Bogema D.R."/>
        </authorList>
    </citation>
    <scope>NUCLEOTIDE SEQUENCE [LARGE SCALE GENOMIC DNA]</scope>
    <source>
        <strain evidence="5">ATCC PRA-425</strain>
    </source>
</reference>
<dbReference type="InterPro" id="IPR016024">
    <property type="entry name" value="ARM-type_fold"/>
</dbReference>
<keyword evidence="6" id="KW-1185">Reference proteome</keyword>
<dbReference type="InterPro" id="IPR011989">
    <property type="entry name" value="ARM-like"/>
</dbReference>
<dbReference type="Gene3D" id="1.25.10.10">
    <property type="entry name" value="Leucine-rich Repeat Variant"/>
    <property type="match status" value="1"/>
</dbReference>
<sequence length="807" mass="88504">MEGPDPRTSSSTSSIPPQTHYGMIPQPPHETSHRWIPSPPPSPPPGIAVPQGGGTGVGIMLPSGGREYDHHHQQQSMVSGYRFECPPPPPPPYQWWDRRPSQQHWLPEQCGPASTDMRLVEMAAPLQAYPGPVSGGPSMPHSLYGDSSLSPFGAVHHQQGASPMEESSMPEWWEQSEDYSCSQAWAPGSNAYSPPPPPPDYFDPWSSPRSHMPSPVVSYSTSAGYPPPPPHDNNNNNENVYLTSNSSSDVNQVSLSPTMNPLVYETPAPSYLSAHQYVPPPPHHQQQPGSARLGLPRLPLGATLPVDYHPAPHEKDSECYDKLKVESGGQFPFDDFLALTDEEVRSYAEDHVTSLYLQDALRAEFRNASQVSRVVDRLVPAFLPLSFHSIGNYVSQAVLEVSDMATFEQLLNTQILKGRALFDLCVHPHGTRVVQKLISEANVRYGGSNQLPLLGAIRVCCRELAVDSNGCYVLLKASRCDAGSFPSCVFQILDVMAQSGWLLECLLDRFIDISCSQWGVITAKKVIERCPAIDRVEADPDMQQHYPNGSGWTEHPVIVGRHTTRLLEIFVADFVSMSRHQYGNYAVQHILQSPAVSGSTAGCKALGEVSRVLSRSIITLSKDKYSSNCVELLLVRGPSTFARNLAKDLLSGRRIEELLWDTYGNYVLQKLLIVTKNRGLPEFGDLVKSLKPFIHTMLRNKSAAGGSNDNSNSTAGRNYRVAKKLVAKFPELHEGFSKTRSAKMDMVIHGIGSPDGRDASHYSGGFTATSTPSWEASCKTEGITSPTPIKTVLKDAVEDKGVEESTE</sequence>
<dbReference type="AlphaFoldDB" id="A0A7J6MYK6"/>
<comment type="caution">
    <text evidence="5">The sequence shown here is derived from an EMBL/GenBank/DDBJ whole genome shotgun (WGS) entry which is preliminary data.</text>
</comment>
<feature type="domain" description="PUM-HD" evidence="4">
    <location>
        <begin position="314"/>
        <end position="714"/>
    </location>
</feature>
<organism evidence="5 6">
    <name type="scientific">Perkinsus chesapeaki</name>
    <name type="common">Clam parasite</name>
    <name type="synonym">Perkinsus andrewsi</name>
    <dbReference type="NCBI Taxonomy" id="330153"/>
    <lineage>
        <taxon>Eukaryota</taxon>
        <taxon>Sar</taxon>
        <taxon>Alveolata</taxon>
        <taxon>Perkinsozoa</taxon>
        <taxon>Perkinsea</taxon>
        <taxon>Perkinsida</taxon>
        <taxon>Perkinsidae</taxon>
        <taxon>Perkinsus</taxon>
    </lineage>
</organism>
<name>A0A7J6MYK6_PERCH</name>
<keyword evidence="1" id="KW-0677">Repeat</keyword>
<feature type="repeat" description="Pumilio" evidence="2">
    <location>
        <begin position="648"/>
        <end position="688"/>
    </location>
</feature>
<dbReference type="InterPro" id="IPR033133">
    <property type="entry name" value="PUM-HD"/>
</dbReference>
<dbReference type="GO" id="GO:0005737">
    <property type="term" value="C:cytoplasm"/>
    <property type="evidence" value="ECO:0007669"/>
    <property type="project" value="TreeGrafter"/>
</dbReference>
<evidence type="ECO:0000313" key="5">
    <source>
        <dbReference type="EMBL" id="KAF4676718.1"/>
    </source>
</evidence>
<dbReference type="EMBL" id="JAAPAO010000030">
    <property type="protein sequence ID" value="KAF4676718.1"/>
    <property type="molecule type" value="Genomic_DNA"/>
</dbReference>
<dbReference type="Pfam" id="PF00806">
    <property type="entry name" value="PUF"/>
    <property type="match status" value="6"/>
</dbReference>
<dbReference type="PROSITE" id="PS50302">
    <property type="entry name" value="PUM"/>
    <property type="match status" value="2"/>
</dbReference>
<feature type="repeat" description="Pumilio" evidence="2">
    <location>
        <begin position="377"/>
        <end position="412"/>
    </location>
</feature>
<dbReference type="GO" id="GO:0003729">
    <property type="term" value="F:mRNA binding"/>
    <property type="evidence" value="ECO:0007669"/>
    <property type="project" value="TreeGrafter"/>
</dbReference>
<accession>A0A7J6MYK6</accession>
<proteinExistence type="predicted"/>
<dbReference type="OrthoDB" id="668540at2759"/>
<dbReference type="Proteomes" id="UP000591131">
    <property type="component" value="Unassembled WGS sequence"/>
</dbReference>
<feature type="compositionally biased region" description="Pro residues" evidence="3">
    <location>
        <begin position="37"/>
        <end position="47"/>
    </location>
</feature>
<dbReference type="PROSITE" id="PS50303">
    <property type="entry name" value="PUM_HD"/>
    <property type="match status" value="1"/>
</dbReference>
<gene>
    <name evidence="5" type="primary">PUF4_5</name>
    <name evidence="5" type="ORF">FOL47_005435</name>
</gene>
<evidence type="ECO:0000256" key="3">
    <source>
        <dbReference type="SAM" id="MobiDB-lite"/>
    </source>
</evidence>
<dbReference type="GO" id="GO:0010608">
    <property type="term" value="P:post-transcriptional regulation of gene expression"/>
    <property type="evidence" value="ECO:0007669"/>
    <property type="project" value="TreeGrafter"/>
</dbReference>
<feature type="compositionally biased region" description="Polar residues" evidence="3">
    <location>
        <begin position="240"/>
        <end position="253"/>
    </location>
</feature>
<dbReference type="InterPro" id="IPR001313">
    <property type="entry name" value="Pumilio_RNA-bd_rpt"/>
</dbReference>
<evidence type="ECO:0000259" key="4">
    <source>
        <dbReference type="PROSITE" id="PS50303"/>
    </source>
</evidence>
<dbReference type="SMART" id="SM00025">
    <property type="entry name" value="Pumilio"/>
    <property type="match status" value="6"/>
</dbReference>
<evidence type="ECO:0000256" key="1">
    <source>
        <dbReference type="ARBA" id="ARBA00022737"/>
    </source>
</evidence>
<dbReference type="SUPFAM" id="SSF48371">
    <property type="entry name" value="ARM repeat"/>
    <property type="match status" value="1"/>
</dbReference>
<feature type="region of interest" description="Disordered" evidence="3">
    <location>
        <begin position="133"/>
        <end position="253"/>
    </location>
</feature>
<evidence type="ECO:0000313" key="6">
    <source>
        <dbReference type="Proteomes" id="UP000591131"/>
    </source>
</evidence>
<protein>
    <submittedName>
        <fullName evidence="5">Pumilio domain member 4</fullName>
    </submittedName>
</protein>
<evidence type="ECO:0000256" key="2">
    <source>
        <dbReference type="PROSITE-ProRule" id="PRU00317"/>
    </source>
</evidence>
<feature type="region of interest" description="Disordered" evidence="3">
    <location>
        <begin position="762"/>
        <end position="786"/>
    </location>
</feature>